<dbReference type="SUPFAM" id="SSF54909">
    <property type="entry name" value="Dimeric alpha+beta barrel"/>
    <property type="match status" value="1"/>
</dbReference>
<name>A0A062V9L0_9PROT</name>
<dbReference type="Proteomes" id="UP000027100">
    <property type="component" value="Unassembled WGS sequence"/>
</dbReference>
<dbReference type="AlphaFoldDB" id="A0A062V9L0"/>
<dbReference type="Pfam" id="PF07045">
    <property type="entry name" value="DUF1330"/>
    <property type="match status" value="1"/>
</dbReference>
<feature type="domain" description="DUF1330" evidence="1">
    <location>
        <begin position="3"/>
        <end position="94"/>
    </location>
</feature>
<dbReference type="OrthoDB" id="9806380at2"/>
<sequence length="96" mass="10866">MPVYVIAQLKIEDRPRYQRYVERFMPVLAAHGGRLLAADEAPAREEGDWPYDKVILLSFPDEARFRAWAASPEYKRIARDRTAATTGPVILAHGIG</sequence>
<comment type="caution">
    <text evidence="2">The sequence shown here is derived from an EMBL/GenBank/DDBJ whole genome shotgun (WGS) entry which is preliminary data.</text>
</comment>
<evidence type="ECO:0000313" key="2">
    <source>
        <dbReference type="EMBL" id="KCZ96799.1"/>
    </source>
</evidence>
<dbReference type="PANTHER" id="PTHR41521">
    <property type="match status" value="1"/>
</dbReference>
<dbReference type="InterPro" id="IPR011008">
    <property type="entry name" value="Dimeric_a/b-barrel"/>
</dbReference>
<gene>
    <name evidence="2" type="ORF">HPO_18148</name>
</gene>
<organism evidence="2 3">
    <name type="scientific">Hyphomonas polymorpha PS728</name>
    <dbReference type="NCBI Taxonomy" id="1280954"/>
    <lineage>
        <taxon>Bacteria</taxon>
        <taxon>Pseudomonadati</taxon>
        <taxon>Pseudomonadota</taxon>
        <taxon>Alphaproteobacteria</taxon>
        <taxon>Hyphomonadales</taxon>
        <taxon>Hyphomonadaceae</taxon>
        <taxon>Hyphomonas</taxon>
    </lineage>
</organism>
<proteinExistence type="predicted"/>
<keyword evidence="3" id="KW-1185">Reference proteome</keyword>
<protein>
    <recommendedName>
        <fullName evidence="1">DUF1330 domain-containing protein</fullName>
    </recommendedName>
</protein>
<dbReference type="EMBL" id="ARYM01000033">
    <property type="protein sequence ID" value="KCZ96799.1"/>
    <property type="molecule type" value="Genomic_DNA"/>
</dbReference>
<dbReference type="RefSeq" id="WP_035602143.1">
    <property type="nucleotide sequence ID" value="NZ_ARYM01000033.1"/>
</dbReference>
<dbReference type="PATRIC" id="fig|1280954.3.peg.3654"/>
<dbReference type="eggNOG" id="COG5470">
    <property type="taxonomic scope" value="Bacteria"/>
</dbReference>
<evidence type="ECO:0000313" key="3">
    <source>
        <dbReference type="Proteomes" id="UP000027100"/>
    </source>
</evidence>
<accession>A0A062V9L0</accession>
<evidence type="ECO:0000259" key="1">
    <source>
        <dbReference type="Pfam" id="PF07045"/>
    </source>
</evidence>
<dbReference type="PANTHER" id="PTHR41521:SF4">
    <property type="entry name" value="BLR0684 PROTEIN"/>
    <property type="match status" value="1"/>
</dbReference>
<dbReference type="STRING" id="1280954.HPO_18148"/>
<reference evidence="2 3" key="1">
    <citation type="journal article" date="2014" name="Antonie Van Leeuwenhoek">
        <title>Hyphomonas beringensis sp. nov. and Hyphomonas chukchiensis sp. nov., isolated from surface seawater of the Bering Sea and Chukchi Sea.</title>
        <authorList>
            <person name="Li C."/>
            <person name="Lai Q."/>
            <person name="Li G."/>
            <person name="Dong C."/>
            <person name="Wang J."/>
            <person name="Liao Y."/>
            <person name="Shao Z."/>
        </authorList>
    </citation>
    <scope>NUCLEOTIDE SEQUENCE [LARGE SCALE GENOMIC DNA]</scope>
    <source>
        <strain evidence="2 3">PS728</strain>
    </source>
</reference>
<dbReference type="InterPro" id="IPR010753">
    <property type="entry name" value="DUF1330"/>
</dbReference>
<dbReference type="Gene3D" id="3.30.70.100">
    <property type="match status" value="1"/>
</dbReference>